<accession>A0A1Y9HDK3</accession>
<evidence type="ECO:0000256" key="1">
    <source>
        <dbReference type="SAM" id="SignalP"/>
    </source>
</evidence>
<proteinExistence type="predicted"/>
<evidence type="ECO:0008006" key="3">
    <source>
        <dbReference type="Google" id="ProtNLM"/>
    </source>
</evidence>
<protein>
    <recommendedName>
        <fullName evidence="3">Secreted protein</fullName>
    </recommendedName>
</protein>
<keyword evidence="1" id="KW-0732">Signal</keyword>
<feature type="signal peptide" evidence="1">
    <location>
        <begin position="1"/>
        <end position="21"/>
    </location>
</feature>
<dbReference type="VEuPathDB" id="VectorBase:AFUN016317"/>
<feature type="chain" id="PRO_5013391758" description="Secreted protein" evidence="1">
    <location>
        <begin position="22"/>
        <end position="114"/>
    </location>
</feature>
<organism evidence="2">
    <name type="scientific">Anopheles funestus</name>
    <name type="common">African malaria mosquito</name>
    <dbReference type="NCBI Taxonomy" id="62324"/>
    <lineage>
        <taxon>Eukaryota</taxon>
        <taxon>Metazoa</taxon>
        <taxon>Ecdysozoa</taxon>
        <taxon>Arthropoda</taxon>
        <taxon>Hexapoda</taxon>
        <taxon>Insecta</taxon>
        <taxon>Pterygota</taxon>
        <taxon>Neoptera</taxon>
        <taxon>Endopterygota</taxon>
        <taxon>Diptera</taxon>
        <taxon>Nematocera</taxon>
        <taxon>Culicoidea</taxon>
        <taxon>Culicidae</taxon>
        <taxon>Anophelinae</taxon>
        <taxon>Anopheles</taxon>
    </lineage>
</organism>
<dbReference type="VEuPathDB" id="VectorBase:AFUN2_003454"/>
<name>A0A1Y9HDK3_ANOFN</name>
<dbReference type="AlphaFoldDB" id="A0A1Y9HDK3"/>
<reference evidence="2" key="1">
    <citation type="submission" date="2020-05" db="UniProtKB">
        <authorList>
            <consortium name="EnsemblMetazoa"/>
        </authorList>
    </citation>
    <scope>IDENTIFICATION</scope>
    <source>
        <strain evidence="2">FUMOZ</strain>
    </source>
</reference>
<sequence length="114" mass="12655">MKHTCVLLFLAIGCFGSFVAAKKDESQNGPLIDRLLRYRRQSGGVNYGFPTFPTFPPQPQFPNFVPGGAGGSTGLGSRGDWLDFMPGMIPLRSRAIKYGRRRVVSMMKRERKSA</sequence>
<evidence type="ECO:0000313" key="2">
    <source>
        <dbReference type="EnsemblMetazoa" id="AFUN016317-PA"/>
    </source>
</evidence>
<dbReference type="EnsemblMetazoa" id="AFUN016317-RA">
    <property type="protein sequence ID" value="AFUN016317-PA"/>
    <property type="gene ID" value="AFUN016317"/>
</dbReference>